<dbReference type="PANTHER" id="PTHR24410:SF23">
    <property type="entry name" value="BTB DOMAIN-CONTAINING PROTEIN-RELATED"/>
    <property type="match status" value="1"/>
</dbReference>
<evidence type="ECO:0000313" key="3">
    <source>
        <dbReference type="Proteomes" id="UP000194236"/>
    </source>
</evidence>
<dbReference type="AlphaFoldDB" id="A0A1Y3AXQ9"/>
<organism evidence="2 3">
    <name type="scientific">Euroglyphus maynei</name>
    <name type="common">Mayne's house dust mite</name>
    <dbReference type="NCBI Taxonomy" id="6958"/>
    <lineage>
        <taxon>Eukaryota</taxon>
        <taxon>Metazoa</taxon>
        <taxon>Ecdysozoa</taxon>
        <taxon>Arthropoda</taxon>
        <taxon>Chelicerata</taxon>
        <taxon>Arachnida</taxon>
        <taxon>Acari</taxon>
        <taxon>Acariformes</taxon>
        <taxon>Sarcoptiformes</taxon>
        <taxon>Astigmata</taxon>
        <taxon>Psoroptidia</taxon>
        <taxon>Analgoidea</taxon>
        <taxon>Pyroglyphidae</taxon>
        <taxon>Pyroglyphinae</taxon>
        <taxon>Euroglyphus</taxon>
    </lineage>
</organism>
<dbReference type="InterPro" id="IPR000210">
    <property type="entry name" value="BTB/POZ_dom"/>
</dbReference>
<dbReference type="SUPFAM" id="SSF54695">
    <property type="entry name" value="POZ domain"/>
    <property type="match status" value="1"/>
</dbReference>
<evidence type="ECO:0000313" key="2">
    <source>
        <dbReference type="EMBL" id="OTF73289.1"/>
    </source>
</evidence>
<gene>
    <name evidence="2" type="ORF">BLA29_009573</name>
</gene>
<dbReference type="InterPro" id="IPR051481">
    <property type="entry name" value="BTB-POZ/Galectin-3-binding"/>
</dbReference>
<dbReference type="Gene3D" id="3.30.710.10">
    <property type="entry name" value="Potassium Channel Kv1.1, Chain A"/>
    <property type="match status" value="1"/>
</dbReference>
<dbReference type="Proteomes" id="UP000194236">
    <property type="component" value="Unassembled WGS sequence"/>
</dbReference>
<evidence type="ECO:0000259" key="1">
    <source>
        <dbReference type="PROSITE" id="PS50097"/>
    </source>
</evidence>
<dbReference type="SMART" id="SM00225">
    <property type="entry name" value="BTB"/>
    <property type="match status" value="1"/>
</dbReference>
<dbReference type="CDD" id="cd18298">
    <property type="entry name" value="BTB_POZ_RCBTB1_2"/>
    <property type="match status" value="1"/>
</dbReference>
<proteinExistence type="predicted"/>
<dbReference type="PANTHER" id="PTHR24410">
    <property type="entry name" value="HL07962P-RELATED"/>
    <property type="match status" value="1"/>
</dbReference>
<dbReference type="PROSITE" id="PS50097">
    <property type="entry name" value="BTB"/>
    <property type="match status" value="1"/>
</dbReference>
<feature type="non-terminal residue" evidence="2">
    <location>
        <position position="1"/>
    </location>
</feature>
<dbReference type="EMBL" id="MUJZ01052285">
    <property type="protein sequence ID" value="OTF73289.1"/>
    <property type="molecule type" value="Genomic_DNA"/>
</dbReference>
<feature type="non-terminal residue" evidence="2">
    <location>
        <position position="250"/>
    </location>
</feature>
<keyword evidence="3" id="KW-1185">Reference proteome</keyword>
<protein>
    <recommendedName>
        <fullName evidence="1">BTB domain-containing protein</fullName>
    </recommendedName>
</protein>
<reference evidence="2 3" key="1">
    <citation type="submission" date="2017-03" db="EMBL/GenBank/DDBJ databases">
        <title>Genome Survey of Euroglyphus maynei.</title>
        <authorList>
            <person name="Arlian L.G."/>
            <person name="Morgan M.S."/>
            <person name="Rider S.D."/>
        </authorList>
    </citation>
    <scope>NUCLEOTIDE SEQUENCE [LARGE SCALE GENOMIC DNA]</scope>
    <source>
        <strain evidence="2">Arlian Lab</strain>
        <tissue evidence="2">Whole body</tissue>
    </source>
</reference>
<dbReference type="Pfam" id="PF00651">
    <property type="entry name" value="BTB"/>
    <property type="match status" value="1"/>
</dbReference>
<comment type="caution">
    <text evidence="2">The sequence shown here is derived from an EMBL/GenBank/DDBJ whole genome shotgun (WGS) entry which is preliminary data.</text>
</comment>
<accession>A0A1Y3AXQ9</accession>
<dbReference type="OrthoDB" id="10051363at2759"/>
<sequence>FYKPDVFGDILVNDPIDEQKELSNNLKQVACSKFHDFSFAYDGSLYYAWGKINDDICPSFIKLNGQPKSFAAASALVLQSPITFGLTSTKRQSESNDQILKKSIFRLFDNPDNYDVEFVIGDKRILACKCYLKTASEYYNRMFSGDWRENNTVIIDAYSYDTYYAYLNFLHDGCIRIDENNIAELSDLANCYGDERLKEQCETFIWNDLNERTLRKYFPLIVNYELIEVQAKLVDLTIDEVLPKMFKKLK</sequence>
<dbReference type="InterPro" id="IPR011333">
    <property type="entry name" value="SKP1/BTB/POZ_sf"/>
</dbReference>
<feature type="domain" description="BTB" evidence="1">
    <location>
        <begin position="114"/>
        <end position="179"/>
    </location>
</feature>
<name>A0A1Y3AXQ9_EURMA</name>